<dbReference type="InterPro" id="IPR025943">
    <property type="entry name" value="Sigma_54_int_dom_ATP-bd_2"/>
</dbReference>
<dbReference type="FunFam" id="1.10.8.60:FF:000014">
    <property type="entry name" value="DNA-binding transcriptional regulator NtrC"/>
    <property type="match status" value="1"/>
</dbReference>
<keyword evidence="11" id="KW-1185">Reference proteome</keyword>
<dbReference type="InterPro" id="IPR002078">
    <property type="entry name" value="Sigma_54_int"/>
</dbReference>
<dbReference type="InterPro" id="IPR027417">
    <property type="entry name" value="P-loop_NTPase"/>
</dbReference>
<dbReference type="Pfam" id="PF00072">
    <property type="entry name" value="Response_reg"/>
    <property type="match status" value="1"/>
</dbReference>
<evidence type="ECO:0000256" key="3">
    <source>
        <dbReference type="ARBA" id="ARBA00023015"/>
    </source>
</evidence>
<dbReference type="SUPFAM" id="SSF46689">
    <property type="entry name" value="Homeodomain-like"/>
    <property type="match status" value="1"/>
</dbReference>
<keyword evidence="1" id="KW-0547">Nucleotide-binding</keyword>
<sequence length="454" mass="51279">MDKFRAAVIDDERHTTKLVAKVLTKLGFETETFDLGHPFLNRMAEKPFDLVFIDLHLPDIDGMTILNFVKKGFEDIEAVIITGHGSIPSAVEATSKGAVNYIVKPFRIQEVRSLAQNCLEKLHLKEENKRLKQSLNGVVQFKNFIGNSKVMQDLFAMIRKVAEVNCNVLLQADTGTGKERAARAIHELSPRRNKTFVSFNCGGFTEELISSELFGHEKGAFTGATATKIGLLESADGGTVFLDEIGEMPMNMQVKLLHVIQERRIIRVGGTKPISLDIRIIAATNRDLHKEMELGQFREDLFYRLNVVNVYLPKLSERRDDIPLLANYFLKTFNARFGKSVESISPQAQEVLNNYNYPGNVRELENIIQRAVALAEGDTIGMRELPPDLLNLAFSAFGPSGLFSLEEIERRHIKHVLEATGFNKHLSSHILGVPRTTLWRRIKKYNIEVDFDEE</sequence>
<dbReference type="Pfam" id="PF02954">
    <property type="entry name" value="HTH_8"/>
    <property type="match status" value="1"/>
</dbReference>
<evidence type="ECO:0000313" key="11">
    <source>
        <dbReference type="Proteomes" id="UP000192906"/>
    </source>
</evidence>
<dbReference type="PROSITE" id="PS00676">
    <property type="entry name" value="SIGMA54_INTERACT_2"/>
    <property type="match status" value="1"/>
</dbReference>
<dbReference type="STRING" id="1519643.SAMN06295933_1787"/>
<evidence type="ECO:0000256" key="5">
    <source>
        <dbReference type="ARBA" id="ARBA00023159"/>
    </source>
</evidence>
<accession>A0A1X7DEX9</accession>
<dbReference type="OrthoDB" id="9763792at2"/>
<keyword evidence="4 10" id="KW-0238">DNA-binding</keyword>
<dbReference type="Gene3D" id="3.40.50.300">
    <property type="entry name" value="P-loop containing nucleotide triphosphate hydrolases"/>
    <property type="match status" value="1"/>
</dbReference>
<dbReference type="RefSeq" id="WP_085101405.1">
    <property type="nucleotide sequence ID" value="NZ_FWZU01000003.1"/>
</dbReference>
<dbReference type="SUPFAM" id="SSF52172">
    <property type="entry name" value="CheY-like"/>
    <property type="match status" value="1"/>
</dbReference>
<keyword evidence="7" id="KW-0597">Phosphoprotein</keyword>
<proteinExistence type="predicted"/>
<dbReference type="PROSITE" id="PS00688">
    <property type="entry name" value="SIGMA54_INTERACT_3"/>
    <property type="match status" value="1"/>
</dbReference>
<evidence type="ECO:0000256" key="2">
    <source>
        <dbReference type="ARBA" id="ARBA00022840"/>
    </source>
</evidence>
<dbReference type="InterPro" id="IPR025944">
    <property type="entry name" value="Sigma_54_int_dom_CS"/>
</dbReference>
<evidence type="ECO:0000256" key="7">
    <source>
        <dbReference type="PROSITE-ProRule" id="PRU00169"/>
    </source>
</evidence>
<dbReference type="GO" id="GO:0000160">
    <property type="term" value="P:phosphorelay signal transduction system"/>
    <property type="evidence" value="ECO:0007669"/>
    <property type="project" value="InterPro"/>
</dbReference>
<feature type="domain" description="Sigma-54 factor interaction" evidence="8">
    <location>
        <begin position="144"/>
        <end position="373"/>
    </location>
</feature>
<dbReference type="GO" id="GO:0005524">
    <property type="term" value="F:ATP binding"/>
    <property type="evidence" value="ECO:0007669"/>
    <property type="project" value="UniProtKB-KW"/>
</dbReference>
<keyword evidence="6" id="KW-0804">Transcription</keyword>
<evidence type="ECO:0000256" key="6">
    <source>
        <dbReference type="ARBA" id="ARBA00023163"/>
    </source>
</evidence>
<dbReference type="CDD" id="cd00009">
    <property type="entry name" value="AAA"/>
    <property type="match status" value="1"/>
</dbReference>
<reference evidence="11" key="1">
    <citation type="submission" date="2017-04" db="EMBL/GenBank/DDBJ databases">
        <authorList>
            <person name="Varghese N."/>
            <person name="Submissions S."/>
        </authorList>
    </citation>
    <scope>NUCLEOTIDE SEQUENCE [LARGE SCALE GENOMIC DNA]</scope>
    <source>
        <strain evidence="11">K3S</strain>
    </source>
</reference>
<evidence type="ECO:0000313" key="10">
    <source>
        <dbReference type="EMBL" id="SMF13982.1"/>
    </source>
</evidence>
<dbReference type="GO" id="GO:0006355">
    <property type="term" value="P:regulation of DNA-templated transcription"/>
    <property type="evidence" value="ECO:0007669"/>
    <property type="project" value="InterPro"/>
</dbReference>
<keyword evidence="3" id="KW-0805">Transcription regulation</keyword>
<dbReference type="Pfam" id="PF25601">
    <property type="entry name" value="AAA_lid_14"/>
    <property type="match status" value="1"/>
</dbReference>
<dbReference type="Gene3D" id="1.10.8.60">
    <property type="match status" value="1"/>
</dbReference>
<keyword evidence="5" id="KW-0010">Activator</keyword>
<evidence type="ECO:0000256" key="1">
    <source>
        <dbReference type="ARBA" id="ARBA00022741"/>
    </source>
</evidence>
<dbReference type="Gene3D" id="1.10.10.60">
    <property type="entry name" value="Homeodomain-like"/>
    <property type="match status" value="1"/>
</dbReference>
<dbReference type="InterPro" id="IPR058031">
    <property type="entry name" value="AAA_lid_NorR"/>
</dbReference>
<dbReference type="InterPro" id="IPR002197">
    <property type="entry name" value="HTH_Fis"/>
</dbReference>
<evidence type="ECO:0000259" key="9">
    <source>
        <dbReference type="PROSITE" id="PS50110"/>
    </source>
</evidence>
<dbReference type="Proteomes" id="UP000192906">
    <property type="component" value="Unassembled WGS sequence"/>
</dbReference>
<evidence type="ECO:0000256" key="4">
    <source>
        <dbReference type="ARBA" id="ARBA00023125"/>
    </source>
</evidence>
<dbReference type="PANTHER" id="PTHR32071">
    <property type="entry name" value="TRANSCRIPTIONAL REGULATORY PROTEIN"/>
    <property type="match status" value="1"/>
</dbReference>
<dbReference type="PROSITE" id="PS50045">
    <property type="entry name" value="SIGMA54_INTERACT_4"/>
    <property type="match status" value="1"/>
</dbReference>
<dbReference type="EMBL" id="FWZU01000003">
    <property type="protein sequence ID" value="SMF13982.1"/>
    <property type="molecule type" value="Genomic_DNA"/>
</dbReference>
<protein>
    <submittedName>
        <fullName evidence="10">DNA-binding transcriptional response regulator, NtrC family, contains REC, AAA-type ATPase, and a Fis-type DNA-binding domains</fullName>
    </submittedName>
</protein>
<dbReference type="PROSITE" id="PS50110">
    <property type="entry name" value="RESPONSE_REGULATORY"/>
    <property type="match status" value="1"/>
</dbReference>
<gene>
    <name evidence="10" type="ORF">SAMN06295933_1787</name>
</gene>
<dbReference type="SUPFAM" id="SSF52540">
    <property type="entry name" value="P-loop containing nucleoside triphosphate hydrolases"/>
    <property type="match status" value="1"/>
</dbReference>
<evidence type="ECO:0000259" key="8">
    <source>
        <dbReference type="PROSITE" id="PS50045"/>
    </source>
</evidence>
<feature type="domain" description="Response regulatory" evidence="9">
    <location>
        <begin position="5"/>
        <end position="119"/>
    </location>
</feature>
<dbReference type="PANTHER" id="PTHR32071:SF119">
    <property type="entry name" value="SIGMA L-DEPENDENT TRANSCRIPTIONAL REGULATOR YPLP-RELATED"/>
    <property type="match status" value="1"/>
</dbReference>
<name>A0A1X7DEX9_9BACT</name>
<organism evidence="10 11">
    <name type="scientific">Desulfovibrio gilichinskyi</name>
    <dbReference type="NCBI Taxonomy" id="1519643"/>
    <lineage>
        <taxon>Bacteria</taxon>
        <taxon>Pseudomonadati</taxon>
        <taxon>Thermodesulfobacteriota</taxon>
        <taxon>Desulfovibrionia</taxon>
        <taxon>Desulfovibrionales</taxon>
        <taxon>Desulfovibrionaceae</taxon>
        <taxon>Desulfovibrio</taxon>
    </lineage>
</organism>
<keyword evidence="2" id="KW-0067">ATP-binding</keyword>
<dbReference type="Pfam" id="PF00158">
    <property type="entry name" value="Sigma54_activat"/>
    <property type="match status" value="1"/>
</dbReference>
<dbReference type="Gene3D" id="3.40.50.2300">
    <property type="match status" value="1"/>
</dbReference>
<feature type="modified residue" description="4-aspartylphosphate" evidence="7">
    <location>
        <position position="54"/>
    </location>
</feature>
<dbReference type="AlphaFoldDB" id="A0A1X7DEX9"/>
<dbReference type="SMART" id="SM00448">
    <property type="entry name" value="REC"/>
    <property type="match status" value="1"/>
</dbReference>
<dbReference type="InterPro" id="IPR001789">
    <property type="entry name" value="Sig_transdc_resp-reg_receiver"/>
</dbReference>
<dbReference type="InterPro" id="IPR011006">
    <property type="entry name" value="CheY-like_superfamily"/>
</dbReference>
<dbReference type="InterPro" id="IPR009057">
    <property type="entry name" value="Homeodomain-like_sf"/>
</dbReference>
<dbReference type="GO" id="GO:0043565">
    <property type="term" value="F:sequence-specific DNA binding"/>
    <property type="evidence" value="ECO:0007669"/>
    <property type="project" value="InterPro"/>
</dbReference>
<dbReference type="FunFam" id="3.40.50.300:FF:000006">
    <property type="entry name" value="DNA-binding transcriptional regulator NtrC"/>
    <property type="match status" value="1"/>
</dbReference>